<keyword evidence="1" id="KW-0863">Zinc-finger</keyword>
<protein>
    <recommendedName>
        <fullName evidence="3">CCHC-type domain-containing protein</fullName>
    </recommendedName>
</protein>
<keyword evidence="5" id="KW-1185">Reference proteome</keyword>
<dbReference type="SMART" id="SM00343">
    <property type="entry name" value="ZnF_C2HC"/>
    <property type="match status" value="2"/>
</dbReference>
<evidence type="ECO:0000313" key="4">
    <source>
        <dbReference type="EMBL" id="KAK7115470.1"/>
    </source>
</evidence>
<proteinExistence type="predicted"/>
<dbReference type="SUPFAM" id="SSF57756">
    <property type="entry name" value="Retrovirus zinc finger-like domains"/>
    <property type="match status" value="1"/>
</dbReference>
<sequence length="932" mass="104580">MAAKYPRQCHKCLEFGHMKRDCLNPIKCSRCRKSGHIRSNCPLQDTKSGPGKKVSDRQKRVSSAIKTELVQAFFNGYPGFDEQTWLGPMFWPRSRSQSSISSQGSSGRSSPVLPEEDKDKCSNIRGDESVKRVAEAVFQIKRRTKRPFCILQNKQFQTLQEDVNKGLLCVSKKKADEEELDRGDFDVIILHSVHGYIYIEVKAFGDAQDHLSPEKMSECFLKRLKENAVKRLEKGRKVLECLQIDGQYINIVSTLGLPNITRNYLKHALQKNKTLREDLARCISLGTEGAGQVAVEDLCLCSDDLPPKDGTVDEADVRVRKAIDQWWSNVTRLNTRQKELSPETYRLVLASFCHREEIKNFPEMVQETGRRNQSLRIDEQQSKIIKSGEQYQFITGPPGCGKTVVLAAKSLKLLTASEAVFAIFSHGRLTKQPATEFLIYFMETISGISHQDLDKHFPCFHKKQISDNTNVEDFIENIVEIKNKPKLGKTPQKPKRRAHEEMFDQISGAGDLLKDVFLPSALPGGPTGEEKDNQKTEKGEGINFIIDELTMRTIKGKTTELILAIRKQLPMARVWCAGPFPSHCPQRFNSETLFYSYRCPPKIQRILQALEPFCQYGDASCVHQYVTSSTAVPRSPVTSSCEERYRFPAEGSDPFFMSHAAHRSAEITDCRECANSLVNHLKNTLTVCNCNITEDCGHQLKQSDVLILVTGTAVYRNMFNLLYSVFYQQLTRDTIGYRVNIYRIEDDFDLHRPGVSMMHVRAACGTEKKLVVCVPGRHYQAAPRTYADAVRGTDPPSASPQLGLQGQVLTADTSTQAAGTLNASSESKVNQNQTGSQASISPLGAGMQHLHIDADGETSGAGQGQPRQDMSIAHRAVAAADNSQTRIKETLNKCQHITAAERYKLARLGVLNLHWLWYGASRALSHVVIYHF</sequence>
<organism evidence="4 5">
    <name type="scientific">Littorina saxatilis</name>
    <dbReference type="NCBI Taxonomy" id="31220"/>
    <lineage>
        <taxon>Eukaryota</taxon>
        <taxon>Metazoa</taxon>
        <taxon>Spiralia</taxon>
        <taxon>Lophotrochozoa</taxon>
        <taxon>Mollusca</taxon>
        <taxon>Gastropoda</taxon>
        <taxon>Caenogastropoda</taxon>
        <taxon>Littorinimorpha</taxon>
        <taxon>Littorinoidea</taxon>
        <taxon>Littorinidae</taxon>
        <taxon>Littorina</taxon>
    </lineage>
</organism>
<feature type="compositionally biased region" description="Low complexity" evidence="2">
    <location>
        <begin position="96"/>
        <end position="110"/>
    </location>
</feature>
<dbReference type="GO" id="GO:0008270">
    <property type="term" value="F:zinc ion binding"/>
    <property type="evidence" value="ECO:0007669"/>
    <property type="project" value="UniProtKB-KW"/>
</dbReference>
<feature type="region of interest" description="Disordered" evidence="2">
    <location>
        <begin position="39"/>
        <end position="60"/>
    </location>
</feature>
<evidence type="ECO:0000313" key="5">
    <source>
        <dbReference type="Proteomes" id="UP001374579"/>
    </source>
</evidence>
<dbReference type="SUPFAM" id="SSF52540">
    <property type="entry name" value="P-loop containing nucleoside triphosphate hydrolases"/>
    <property type="match status" value="1"/>
</dbReference>
<evidence type="ECO:0000259" key="3">
    <source>
        <dbReference type="PROSITE" id="PS50158"/>
    </source>
</evidence>
<dbReference type="AlphaFoldDB" id="A0AAN9C1S1"/>
<name>A0AAN9C1S1_9CAEN</name>
<dbReference type="EMBL" id="JBAMIC010000001">
    <property type="protein sequence ID" value="KAK7115470.1"/>
    <property type="molecule type" value="Genomic_DNA"/>
</dbReference>
<feature type="domain" description="CCHC-type" evidence="3">
    <location>
        <begin position="27"/>
        <end position="42"/>
    </location>
</feature>
<feature type="domain" description="CCHC-type" evidence="3">
    <location>
        <begin position="9"/>
        <end position="22"/>
    </location>
</feature>
<dbReference type="Proteomes" id="UP001374579">
    <property type="component" value="Unassembled WGS sequence"/>
</dbReference>
<comment type="caution">
    <text evidence="4">The sequence shown here is derived from an EMBL/GenBank/DDBJ whole genome shotgun (WGS) entry which is preliminary data.</text>
</comment>
<keyword evidence="1" id="KW-0862">Zinc</keyword>
<feature type="region of interest" description="Disordered" evidence="2">
    <location>
        <begin position="816"/>
        <end position="840"/>
    </location>
</feature>
<dbReference type="PROSITE" id="PS50158">
    <property type="entry name" value="ZF_CCHC"/>
    <property type="match status" value="2"/>
</dbReference>
<evidence type="ECO:0000256" key="2">
    <source>
        <dbReference type="SAM" id="MobiDB-lite"/>
    </source>
</evidence>
<feature type="region of interest" description="Disordered" evidence="2">
    <location>
        <begin position="96"/>
        <end position="124"/>
    </location>
</feature>
<feature type="compositionally biased region" description="Basic and acidic residues" evidence="2">
    <location>
        <begin position="115"/>
        <end position="124"/>
    </location>
</feature>
<dbReference type="Gene3D" id="3.40.50.300">
    <property type="entry name" value="P-loop containing nucleotide triphosphate hydrolases"/>
    <property type="match status" value="1"/>
</dbReference>
<dbReference type="InterPro" id="IPR036875">
    <property type="entry name" value="Znf_CCHC_sf"/>
</dbReference>
<dbReference type="Gene3D" id="4.10.60.10">
    <property type="entry name" value="Zinc finger, CCHC-type"/>
    <property type="match status" value="1"/>
</dbReference>
<dbReference type="InterPro" id="IPR001878">
    <property type="entry name" value="Znf_CCHC"/>
</dbReference>
<evidence type="ECO:0000256" key="1">
    <source>
        <dbReference type="PROSITE-ProRule" id="PRU00047"/>
    </source>
</evidence>
<dbReference type="InterPro" id="IPR027417">
    <property type="entry name" value="P-loop_NTPase"/>
</dbReference>
<keyword evidence="1" id="KW-0479">Metal-binding</keyword>
<accession>A0AAN9C1S1</accession>
<dbReference type="GO" id="GO:0003676">
    <property type="term" value="F:nucleic acid binding"/>
    <property type="evidence" value="ECO:0007669"/>
    <property type="project" value="InterPro"/>
</dbReference>
<gene>
    <name evidence="4" type="ORF">V1264_001327</name>
</gene>
<reference evidence="4 5" key="1">
    <citation type="submission" date="2024-02" db="EMBL/GenBank/DDBJ databases">
        <title>Chromosome-scale genome assembly of the rough periwinkle Littorina saxatilis.</title>
        <authorList>
            <person name="De Jode A."/>
            <person name="Faria R."/>
            <person name="Formenti G."/>
            <person name="Sims Y."/>
            <person name="Smith T.P."/>
            <person name="Tracey A."/>
            <person name="Wood J.M.D."/>
            <person name="Zagrodzka Z.B."/>
            <person name="Johannesson K."/>
            <person name="Butlin R.K."/>
            <person name="Leder E.H."/>
        </authorList>
    </citation>
    <scope>NUCLEOTIDE SEQUENCE [LARGE SCALE GENOMIC DNA]</scope>
    <source>
        <strain evidence="4">Snail1</strain>
        <tissue evidence="4">Muscle</tissue>
    </source>
</reference>